<reference evidence="2 3" key="1">
    <citation type="submission" date="2021-01" db="EMBL/GenBank/DDBJ databases">
        <title>Genomic Encyclopedia of Type Strains, Phase IV (KMG-IV): sequencing the most valuable type-strain genomes for metagenomic binning, comparative biology and taxonomic classification.</title>
        <authorList>
            <person name="Goeker M."/>
        </authorList>
    </citation>
    <scope>NUCLEOTIDE SEQUENCE [LARGE SCALE GENOMIC DNA]</scope>
    <source>
        <strain evidence="2 3">DSM 24436</strain>
    </source>
</reference>
<organism evidence="2 3">
    <name type="scientific">Fusibacter tunisiensis</name>
    <dbReference type="NCBI Taxonomy" id="1008308"/>
    <lineage>
        <taxon>Bacteria</taxon>
        <taxon>Bacillati</taxon>
        <taxon>Bacillota</taxon>
        <taxon>Clostridia</taxon>
        <taxon>Eubacteriales</taxon>
        <taxon>Eubacteriales Family XII. Incertae Sedis</taxon>
        <taxon>Fusibacter</taxon>
    </lineage>
</organism>
<dbReference type="Proteomes" id="UP000767854">
    <property type="component" value="Unassembled WGS sequence"/>
</dbReference>
<keyword evidence="1" id="KW-1133">Transmembrane helix</keyword>
<comment type="caution">
    <text evidence="2">The sequence shown here is derived from an EMBL/GenBank/DDBJ whole genome shotgun (WGS) entry which is preliminary data.</text>
</comment>
<feature type="transmembrane region" description="Helical" evidence="1">
    <location>
        <begin position="31"/>
        <end position="53"/>
    </location>
</feature>
<dbReference type="EMBL" id="JAFBDT010000006">
    <property type="protein sequence ID" value="MBM7561657.1"/>
    <property type="molecule type" value="Genomic_DNA"/>
</dbReference>
<accession>A0ABS2MQK9</accession>
<keyword evidence="3" id="KW-1185">Reference proteome</keyword>
<sequence>MIVPLILLYTVNFAISTFVATKWFNYEDGVALIYGTVMRNLSVCLAVAMTAFGDKGAEAVIIISLAYVIQVQAAAWYVKYSNRKNGIFITENA</sequence>
<evidence type="ECO:0000313" key="3">
    <source>
        <dbReference type="Proteomes" id="UP000767854"/>
    </source>
</evidence>
<dbReference type="InterPro" id="IPR038770">
    <property type="entry name" value="Na+/solute_symporter_sf"/>
</dbReference>
<feature type="transmembrane region" description="Helical" evidence="1">
    <location>
        <begin position="6"/>
        <end position="24"/>
    </location>
</feature>
<name>A0ABS2MQK9_9FIRM</name>
<protein>
    <submittedName>
        <fullName evidence="2">ACR3 family arsenite efflux pump ArsB</fullName>
    </submittedName>
</protein>
<gene>
    <name evidence="2" type="ORF">JOC49_001177</name>
</gene>
<keyword evidence="1" id="KW-0812">Transmembrane</keyword>
<keyword evidence="1" id="KW-0472">Membrane</keyword>
<dbReference type="Gene3D" id="1.20.1530.20">
    <property type="match status" value="1"/>
</dbReference>
<evidence type="ECO:0000313" key="2">
    <source>
        <dbReference type="EMBL" id="MBM7561657.1"/>
    </source>
</evidence>
<proteinExistence type="predicted"/>
<evidence type="ECO:0000256" key="1">
    <source>
        <dbReference type="SAM" id="Phobius"/>
    </source>
</evidence>
<feature type="transmembrane region" description="Helical" evidence="1">
    <location>
        <begin position="59"/>
        <end position="78"/>
    </location>
</feature>